<dbReference type="OrthoDB" id="3426404at2"/>
<dbReference type="EMBL" id="MQSV01000002">
    <property type="protein sequence ID" value="OKL49168.1"/>
    <property type="molecule type" value="Genomic_DNA"/>
</dbReference>
<sequence>MILALTVIVFFRAQGTYWLGRLITGSAEHDFKNPLLQAFTHNRFFVAMSRWFNGPTPQKGAQALEKWGLIIIPLCFLTVGVQTAVNAGAGLLRMNWGKYTIAMLPGCLAWGTLYGLGFLALWISLLGTIAGSLWALLALIGLIVLIALYVMLQRRRRKAFAVDPQL</sequence>
<evidence type="ECO:0000313" key="2">
    <source>
        <dbReference type="EMBL" id="OKL49168.1"/>
    </source>
</evidence>
<reference evidence="2 3" key="1">
    <citation type="submission" date="2016-11" db="EMBL/GenBank/DDBJ databases">
        <title>Actinomyces gypaetusis sp. nov. isolated from the vulture Gypaetus barbatus in Qinghai Tibet Plateau China.</title>
        <authorList>
            <person name="Meng X."/>
        </authorList>
    </citation>
    <scope>NUCLEOTIDE SEQUENCE [LARGE SCALE GENOMIC DNA]</scope>
    <source>
        <strain evidence="2 3">VUL4_2</strain>
    </source>
</reference>
<proteinExistence type="predicted"/>
<keyword evidence="3" id="KW-1185">Reference proteome</keyword>
<gene>
    <name evidence="2" type="ORF">BSR29_03320</name>
</gene>
<accession>A0A1Q5PNL6</accession>
<feature type="transmembrane region" description="Helical" evidence="1">
    <location>
        <begin position="129"/>
        <end position="152"/>
    </location>
</feature>
<comment type="caution">
    <text evidence="2">The sequence shown here is derived from an EMBL/GenBank/DDBJ whole genome shotgun (WGS) entry which is preliminary data.</text>
</comment>
<protein>
    <recommendedName>
        <fullName evidence="4">DedA family protein</fullName>
    </recommendedName>
</protein>
<dbReference type="Proteomes" id="UP000186785">
    <property type="component" value="Unassembled WGS sequence"/>
</dbReference>
<keyword evidence="1" id="KW-0812">Transmembrane</keyword>
<dbReference type="AlphaFoldDB" id="A0A1Q5PNL6"/>
<evidence type="ECO:0000256" key="1">
    <source>
        <dbReference type="SAM" id="Phobius"/>
    </source>
</evidence>
<dbReference type="STRING" id="1921764.BSR28_02895"/>
<organism evidence="2 3">
    <name type="scientific">Boudabousia liubingyangii</name>
    <dbReference type="NCBI Taxonomy" id="1921764"/>
    <lineage>
        <taxon>Bacteria</taxon>
        <taxon>Bacillati</taxon>
        <taxon>Actinomycetota</taxon>
        <taxon>Actinomycetes</taxon>
        <taxon>Actinomycetales</taxon>
        <taxon>Actinomycetaceae</taxon>
        <taxon>Boudabousia</taxon>
    </lineage>
</organism>
<feature type="transmembrane region" description="Helical" evidence="1">
    <location>
        <begin position="67"/>
        <end position="89"/>
    </location>
</feature>
<feature type="transmembrane region" description="Helical" evidence="1">
    <location>
        <begin position="101"/>
        <end position="123"/>
    </location>
</feature>
<name>A0A1Q5PNL6_9ACTO</name>
<evidence type="ECO:0000313" key="3">
    <source>
        <dbReference type="Proteomes" id="UP000186785"/>
    </source>
</evidence>
<evidence type="ECO:0008006" key="4">
    <source>
        <dbReference type="Google" id="ProtNLM"/>
    </source>
</evidence>
<keyword evidence="1" id="KW-0472">Membrane</keyword>
<keyword evidence="1" id="KW-1133">Transmembrane helix</keyword>